<protein>
    <submittedName>
        <fullName evidence="2">Uncharacterized protein</fullName>
    </submittedName>
</protein>
<keyword evidence="1" id="KW-1133">Transmembrane helix</keyword>
<evidence type="ECO:0000313" key="3">
    <source>
        <dbReference type="Proteomes" id="UP000552683"/>
    </source>
</evidence>
<comment type="caution">
    <text evidence="2">The sequence shown here is derived from an EMBL/GenBank/DDBJ whole genome shotgun (WGS) entry which is preliminary data.</text>
</comment>
<proteinExistence type="predicted"/>
<keyword evidence="3" id="KW-1185">Reference proteome</keyword>
<keyword evidence="1" id="KW-0472">Membrane</keyword>
<keyword evidence="1" id="KW-0812">Transmembrane</keyword>
<evidence type="ECO:0000256" key="1">
    <source>
        <dbReference type="SAM" id="Phobius"/>
    </source>
</evidence>
<dbReference type="PROSITE" id="PS51257">
    <property type="entry name" value="PROKAR_LIPOPROTEIN"/>
    <property type="match status" value="1"/>
</dbReference>
<gene>
    <name evidence="2" type="ORF">H7R39_07990</name>
</gene>
<evidence type="ECO:0000313" key="2">
    <source>
        <dbReference type="EMBL" id="MBC2883195.1"/>
    </source>
</evidence>
<sequence>MIKTVLSAIASFAGGNKIWLAIVCALVGIIIGSCVFLKISNDAMFEKISDLNIKLAAEKISRDIEKSNLKVCGDKLEAQNAKFKELQAKPPDAAGIKEKIVTKFKRIKEPLNDECQSKLRYYEELINEMSK</sequence>
<organism evidence="2 3">
    <name type="scientific">Campylobacter massiliensis</name>
    <dbReference type="NCBI Taxonomy" id="2762557"/>
    <lineage>
        <taxon>Bacteria</taxon>
        <taxon>Pseudomonadati</taxon>
        <taxon>Campylobacterota</taxon>
        <taxon>Epsilonproteobacteria</taxon>
        <taxon>Campylobacterales</taxon>
        <taxon>Campylobacteraceae</taxon>
        <taxon>Campylobacter</taxon>
    </lineage>
</organism>
<feature type="transmembrane region" description="Helical" evidence="1">
    <location>
        <begin position="18"/>
        <end position="37"/>
    </location>
</feature>
<name>A0A842J9G7_9BACT</name>
<dbReference type="RefSeq" id="WP_185898747.1">
    <property type="nucleotide sequence ID" value="NZ_JACLZK010000002.1"/>
</dbReference>
<accession>A0A842J9G7</accession>
<dbReference type="Proteomes" id="UP000552683">
    <property type="component" value="Unassembled WGS sequence"/>
</dbReference>
<dbReference type="EMBL" id="JACLZK010000002">
    <property type="protein sequence ID" value="MBC2883195.1"/>
    <property type="molecule type" value="Genomic_DNA"/>
</dbReference>
<reference evidence="2 3" key="1">
    <citation type="submission" date="2020-08" db="EMBL/GenBank/DDBJ databases">
        <title>Complete genome and description of Campylobacter massiliensis Marseille-Q3452 sp. nov.</title>
        <authorList>
            <person name="Antezack A."/>
        </authorList>
    </citation>
    <scope>NUCLEOTIDE SEQUENCE [LARGE SCALE GENOMIC DNA]</scope>
    <source>
        <strain evidence="2 3">Marseille-Q3452</strain>
    </source>
</reference>
<dbReference type="AlphaFoldDB" id="A0A842J9G7"/>